<dbReference type="SUPFAM" id="SSF110997">
    <property type="entry name" value="Sporulation related repeat"/>
    <property type="match status" value="1"/>
</dbReference>
<evidence type="ECO:0000313" key="10">
    <source>
        <dbReference type="Proteomes" id="UP000219788"/>
    </source>
</evidence>
<evidence type="ECO:0000256" key="6">
    <source>
        <dbReference type="SAM" id="MobiDB-lite"/>
    </source>
</evidence>
<keyword evidence="4" id="KW-0564">Palmitate</keyword>
<feature type="region of interest" description="Disordered" evidence="6">
    <location>
        <begin position="205"/>
        <end position="302"/>
    </location>
</feature>
<comment type="caution">
    <text evidence="9">The sequence shown here is derived from an EMBL/GenBank/DDBJ whole genome shotgun (WGS) entry which is preliminary data.</text>
</comment>
<feature type="signal peptide" evidence="7">
    <location>
        <begin position="1"/>
        <end position="24"/>
    </location>
</feature>
<keyword evidence="1 7" id="KW-0732">Signal</keyword>
<gene>
    <name evidence="4" type="primary">rlpA</name>
    <name evidence="9" type="ORF">CRM76_08215</name>
</gene>
<dbReference type="InterPro" id="IPR034718">
    <property type="entry name" value="RlpA"/>
</dbReference>
<feature type="chain" id="PRO_5013416762" description="Endolytic peptidoglycan transglycosylase RlpA" evidence="7">
    <location>
        <begin position="25"/>
        <end position="389"/>
    </location>
</feature>
<keyword evidence="2 4" id="KW-0456">Lyase</keyword>
<dbReference type="NCBIfam" id="TIGR00413">
    <property type="entry name" value="rlpA"/>
    <property type="match status" value="1"/>
</dbReference>
<dbReference type="Gene3D" id="2.40.40.10">
    <property type="entry name" value="RlpA-like domain"/>
    <property type="match status" value="1"/>
</dbReference>
<dbReference type="EMBL" id="PDDV01000013">
    <property type="protein sequence ID" value="PEH71910.1"/>
    <property type="molecule type" value="Genomic_DNA"/>
</dbReference>
<evidence type="ECO:0000256" key="1">
    <source>
        <dbReference type="ARBA" id="ARBA00022729"/>
    </source>
</evidence>
<dbReference type="OrthoDB" id="9779128at2"/>
<evidence type="ECO:0000256" key="4">
    <source>
        <dbReference type="HAMAP-Rule" id="MF_02071"/>
    </source>
</evidence>
<dbReference type="InterPro" id="IPR009009">
    <property type="entry name" value="RlpA-like_DPBB"/>
</dbReference>
<dbReference type="NCBIfam" id="NF007953">
    <property type="entry name" value="PRK10672.1"/>
    <property type="match status" value="1"/>
</dbReference>
<dbReference type="Pfam" id="PF05036">
    <property type="entry name" value="SPOR"/>
    <property type="match status" value="1"/>
</dbReference>
<dbReference type="AlphaFoldDB" id="A0A2A7U0S4"/>
<comment type="subcellular location">
    <subcellularLocation>
        <location evidence="4">Cell membrane</location>
        <topology evidence="4">Lipid-anchor</topology>
    </subcellularLocation>
</comment>
<dbReference type="GO" id="GO:0005886">
    <property type="term" value="C:plasma membrane"/>
    <property type="evidence" value="ECO:0007669"/>
    <property type="project" value="UniProtKB-SubCell"/>
</dbReference>
<dbReference type="RefSeq" id="WP_098142950.1">
    <property type="nucleotide sequence ID" value="NZ_PDDV01000013.1"/>
</dbReference>
<keyword evidence="4" id="KW-0449">Lipoprotein</keyword>
<dbReference type="GO" id="GO:0000270">
    <property type="term" value="P:peptidoglycan metabolic process"/>
    <property type="evidence" value="ECO:0007669"/>
    <property type="project" value="UniProtKB-UniRule"/>
</dbReference>
<dbReference type="PROSITE" id="PS51724">
    <property type="entry name" value="SPOR"/>
    <property type="match status" value="1"/>
</dbReference>
<evidence type="ECO:0000256" key="5">
    <source>
        <dbReference type="RuleBase" id="RU003495"/>
    </source>
</evidence>
<protein>
    <recommendedName>
        <fullName evidence="4">Endolytic peptidoglycan transglycosylase RlpA</fullName>
        <ecNumber evidence="4">4.2.2.-</ecNumber>
    </recommendedName>
</protein>
<feature type="domain" description="SPOR" evidence="8">
    <location>
        <begin position="312"/>
        <end position="388"/>
    </location>
</feature>
<dbReference type="STRING" id="636.AAW15_03940"/>
<dbReference type="CDD" id="cd22268">
    <property type="entry name" value="DPBB_RlpA-like"/>
    <property type="match status" value="1"/>
</dbReference>
<name>A0A2A7U0S4_EDWTA</name>
<evidence type="ECO:0000313" key="9">
    <source>
        <dbReference type="EMBL" id="PEH71910.1"/>
    </source>
</evidence>
<dbReference type="GO" id="GO:0008932">
    <property type="term" value="F:lytic endotransglycosylase activity"/>
    <property type="evidence" value="ECO:0007669"/>
    <property type="project" value="UniProtKB-UniRule"/>
</dbReference>
<dbReference type="GO" id="GO:0009279">
    <property type="term" value="C:cell outer membrane"/>
    <property type="evidence" value="ECO:0007669"/>
    <property type="project" value="TreeGrafter"/>
</dbReference>
<dbReference type="InterPro" id="IPR036680">
    <property type="entry name" value="SPOR-like_sf"/>
</dbReference>
<dbReference type="InterPro" id="IPR012997">
    <property type="entry name" value="RplA"/>
</dbReference>
<evidence type="ECO:0000256" key="3">
    <source>
        <dbReference type="ARBA" id="ARBA00023316"/>
    </source>
</evidence>
<evidence type="ECO:0000256" key="7">
    <source>
        <dbReference type="SAM" id="SignalP"/>
    </source>
</evidence>
<dbReference type="InterPro" id="IPR007730">
    <property type="entry name" value="SPOR-like_dom"/>
</dbReference>
<proteinExistence type="inferred from homology"/>
<dbReference type="SUPFAM" id="SSF50685">
    <property type="entry name" value="Barwin-like endoglucanases"/>
    <property type="match status" value="1"/>
</dbReference>
<reference evidence="10" key="1">
    <citation type="submission" date="2017-09" db="EMBL/GenBank/DDBJ databases">
        <title>FDA dAtabase for Regulatory Grade micrObial Sequences (FDA-ARGOS): Supporting development and validation of Infectious Disease Dx tests.</title>
        <authorList>
            <person name="Goldberg B."/>
            <person name="Campos J."/>
            <person name="Tallon L."/>
            <person name="Sadzewicz L."/>
            <person name="Ott S."/>
            <person name="Zhao X."/>
            <person name="Nagaraj S."/>
            <person name="Vavikolanu K."/>
            <person name="Aluvathingal J."/>
            <person name="Nadendla S."/>
            <person name="Geyer C."/>
            <person name="Sichtig H."/>
        </authorList>
    </citation>
    <scope>NUCLEOTIDE SEQUENCE [LARGE SCALE GENOMIC DNA]</scope>
    <source>
        <strain evidence="10">FDAARGOS_370</strain>
    </source>
</reference>
<evidence type="ECO:0000256" key="2">
    <source>
        <dbReference type="ARBA" id="ARBA00023239"/>
    </source>
</evidence>
<feature type="compositionally biased region" description="Low complexity" evidence="6">
    <location>
        <begin position="282"/>
        <end position="302"/>
    </location>
</feature>
<comment type="function">
    <text evidence="4">Lytic transglycosylase with a strong preference for naked glycan strands that lack stem peptides.</text>
</comment>
<organism evidence="9 10">
    <name type="scientific">Edwardsiella tarda</name>
    <dbReference type="NCBI Taxonomy" id="636"/>
    <lineage>
        <taxon>Bacteria</taxon>
        <taxon>Pseudomonadati</taxon>
        <taxon>Pseudomonadota</taxon>
        <taxon>Gammaproteobacteria</taxon>
        <taxon>Enterobacterales</taxon>
        <taxon>Hafniaceae</taxon>
        <taxon>Edwardsiella</taxon>
    </lineage>
</organism>
<keyword evidence="4" id="KW-0472">Membrane</keyword>
<sequence>MRMAHKSWLSLSLACLILAGCTTNDDGVIQAPPQPAYSGPVVEIPGVEPRYEPYIPSANQDYSRNGQRYTIVKDPSNFSQIGLAASYGEENRGNVTASGEQFNPDAMTAAHPTLPIPSYVRVTNLANGRRLVVRINDRGPYTPGRIIDLSTAAANRLNLTQHTKVRIDFIDVAPDGTLSGPGTIGTRVAKQSYALPARPQIDMTASQPAAASLSASSAMPSQAQSASPALEQPAVRAIGNPTPATLAPGHENSSMPLSAPASHSGGFLGAPQPLPSGVLEESAPAAPATPAAASTPSATNGASAAAPVARHAAANGHYLVQVGAVSSSTRAQQWQQQLSQRFAVPGKVEAKGAIFRVQLGPFATHGEASALQQRLSREAGQQSFITSAP</sequence>
<keyword evidence="4" id="KW-1003">Cell membrane</keyword>
<dbReference type="GO" id="GO:0071555">
    <property type="term" value="P:cell wall organization"/>
    <property type="evidence" value="ECO:0007669"/>
    <property type="project" value="UniProtKB-KW"/>
</dbReference>
<dbReference type="PANTHER" id="PTHR34183">
    <property type="entry name" value="ENDOLYTIC PEPTIDOGLYCAN TRANSGLYCOSYLASE RLPA"/>
    <property type="match status" value="1"/>
</dbReference>
<dbReference type="EC" id="4.2.2.-" evidence="4"/>
<evidence type="ECO:0000259" key="8">
    <source>
        <dbReference type="PROSITE" id="PS51724"/>
    </source>
</evidence>
<dbReference type="InterPro" id="IPR036908">
    <property type="entry name" value="RlpA-like_sf"/>
</dbReference>
<dbReference type="HAMAP" id="MF_02071">
    <property type="entry name" value="RlpA"/>
    <property type="match status" value="1"/>
</dbReference>
<comment type="similarity">
    <text evidence="4 5">Belongs to the RlpA family.</text>
</comment>
<dbReference type="PANTHER" id="PTHR34183:SF1">
    <property type="entry name" value="ENDOLYTIC PEPTIDOGLYCAN TRANSGLYCOSYLASE RLPA"/>
    <property type="match status" value="1"/>
</dbReference>
<dbReference type="Pfam" id="PF03330">
    <property type="entry name" value="DPBB_1"/>
    <property type="match status" value="1"/>
</dbReference>
<dbReference type="GO" id="GO:0042834">
    <property type="term" value="F:peptidoglycan binding"/>
    <property type="evidence" value="ECO:0007669"/>
    <property type="project" value="InterPro"/>
</dbReference>
<dbReference type="Proteomes" id="UP000219788">
    <property type="component" value="Unassembled WGS sequence"/>
</dbReference>
<feature type="compositionally biased region" description="Low complexity" evidence="6">
    <location>
        <begin position="205"/>
        <end position="234"/>
    </location>
</feature>
<dbReference type="PROSITE" id="PS51257">
    <property type="entry name" value="PROKAR_LIPOPROTEIN"/>
    <property type="match status" value="1"/>
</dbReference>
<accession>A0A2A7U0S4</accession>
<keyword evidence="3 4" id="KW-0961">Cell wall biogenesis/degradation</keyword>
<dbReference type="Gene3D" id="3.30.70.1070">
    <property type="entry name" value="Sporulation related repeat"/>
    <property type="match status" value="1"/>
</dbReference>